<evidence type="ECO:0000313" key="5">
    <source>
        <dbReference type="EMBL" id="RHE23217.1"/>
    </source>
</evidence>
<dbReference type="EMBL" id="JAFBJK010000002">
    <property type="protein sequence ID" value="MBT8725081.1"/>
    <property type="molecule type" value="Genomic_DNA"/>
</dbReference>
<dbReference type="Proteomes" id="UP000466952">
    <property type="component" value="Unassembled WGS sequence"/>
</dbReference>
<evidence type="ECO:0000313" key="2">
    <source>
        <dbReference type="EMBL" id="KAB4211808.1"/>
    </source>
</evidence>
<dbReference type="Proteomes" id="UP000283601">
    <property type="component" value="Unassembled WGS sequence"/>
</dbReference>
<evidence type="ECO:0000256" key="1">
    <source>
        <dbReference type="SAM" id="Phobius"/>
    </source>
</evidence>
<feature type="transmembrane region" description="Helical" evidence="1">
    <location>
        <begin position="7"/>
        <end position="27"/>
    </location>
</feature>
<evidence type="ECO:0000313" key="8">
    <source>
        <dbReference type="Proteomes" id="UP000466952"/>
    </source>
</evidence>
<keyword evidence="1" id="KW-1133">Transmembrane helix</keyword>
<gene>
    <name evidence="5" type="ORF">DW758_10380</name>
    <name evidence="4" type="ORF">DXB37_07210</name>
    <name evidence="2" type="ORF">GAP55_12580</name>
    <name evidence="3" type="ORF">JQN06_02680</name>
</gene>
<dbReference type="EMBL" id="QSVA01000005">
    <property type="protein sequence ID" value="RGN94953.1"/>
    <property type="molecule type" value="Genomic_DNA"/>
</dbReference>
<keyword evidence="9" id="KW-1185">Reference proteome</keyword>
<reference evidence="3 9" key="3">
    <citation type="submission" date="2020-12" db="EMBL/GenBank/DDBJ databases">
        <title>Microorganisms.</title>
        <authorList>
            <person name="Matos J."/>
            <person name="Faleiro L."/>
            <person name="Duarte I."/>
        </authorList>
    </citation>
    <scope>NUCLEOTIDE SEQUENCE [LARGE SCALE GENOMIC DNA]</scope>
    <source>
        <strain evidence="3 9">PtFD3Pch2</strain>
    </source>
</reference>
<dbReference type="EMBL" id="QSJZ01000007">
    <property type="protein sequence ID" value="RHE23217.1"/>
    <property type="molecule type" value="Genomic_DNA"/>
</dbReference>
<keyword evidence="1" id="KW-0472">Membrane</keyword>
<evidence type="ECO:0000313" key="3">
    <source>
        <dbReference type="EMBL" id="MBT8725081.1"/>
    </source>
</evidence>
<evidence type="ECO:0000313" key="7">
    <source>
        <dbReference type="Proteomes" id="UP000283601"/>
    </source>
</evidence>
<dbReference type="Proteomes" id="UP000260759">
    <property type="component" value="Unassembled WGS sequence"/>
</dbReference>
<reference evidence="2 8" key="2">
    <citation type="journal article" date="2019" name="Nat. Med.">
        <title>A library of human gut bacterial isolates paired with longitudinal multiomics data enables mechanistic microbiome research.</title>
        <authorList>
            <person name="Poyet M."/>
            <person name="Groussin M."/>
            <person name="Gibbons S.M."/>
            <person name="Avila-Pacheco J."/>
            <person name="Jiang X."/>
            <person name="Kearney S.M."/>
            <person name="Perrotta A.R."/>
            <person name="Berdy B."/>
            <person name="Zhao S."/>
            <person name="Lieberman T.D."/>
            <person name="Swanson P.K."/>
            <person name="Smith M."/>
            <person name="Roesemann S."/>
            <person name="Alexander J.E."/>
            <person name="Rich S.A."/>
            <person name="Livny J."/>
            <person name="Vlamakis H."/>
            <person name="Clish C."/>
            <person name="Bullock K."/>
            <person name="Deik A."/>
            <person name="Scott J."/>
            <person name="Pierce K.A."/>
            <person name="Xavier R.J."/>
            <person name="Alm E.J."/>
        </authorList>
    </citation>
    <scope>NUCLEOTIDE SEQUENCE [LARGE SCALE GENOMIC DNA]</scope>
    <source>
        <strain evidence="2 8">BIOML-A11</strain>
    </source>
</reference>
<organism evidence="5 7">
    <name type="scientific">Bacteroides uniformis</name>
    <dbReference type="NCBI Taxonomy" id="820"/>
    <lineage>
        <taxon>Bacteria</taxon>
        <taxon>Pseudomonadati</taxon>
        <taxon>Bacteroidota</taxon>
        <taxon>Bacteroidia</taxon>
        <taxon>Bacteroidales</taxon>
        <taxon>Bacteroidaceae</taxon>
        <taxon>Bacteroides</taxon>
    </lineage>
</organism>
<evidence type="ECO:0000313" key="9">
    <source>
        <dbReference type="Proteomes" id="UP001196342"/>
    </source>
</evidence>
<proteinExistence type="predicted"/>
<accession>A0A139KAD8</accession>
<dbReference type="EMBL" id="WCTR01000008">
    <property type="protein sequence ID" value="KAB4211808.1"/>
    <property type="molecule type" value="Genomic_DNA"/>
</dbReference>
<comment type="caution">
    <text evidence="5">The sequence shown here is derived from an EMBL/GenBank/DDBJ whole genome shotgun (WGS) entry which is preliminary data.</text>
</comment>
<name>A0A139KAD8_BACUN</name>
<dbReference type="RefSeq" id="WP_004293550.1">
    <property type="nucleotide sequence ID" value="NZ_CACRTC010000044.1"/>
</dbReference>
<dbReference type="Proteomes" id="UP001196342">
    <property type="component" value="Unassembled WGS sequence"/>
</dbReference>
<dbReference type="AlphaFoldDB" id="A0A139KAD8"/>
<keyword evidence="1" id="KW-0812">Transmembrane</keyword>
<evidence type="ECO:0000313" key="4">
    <source>
        <dbReference type="EMBL" id="RGN94953.1"/>
    </source>
</evidence>
<evidence type="ECO:0000313" key="6">
    <source>
        <dbReference type="Proteomes" id="UP000260759"/>
    </source>
</evidence>
<protein>
    <submittedName>
        <fullName evidence="5">Uncharacterized protein</fullName>
    </submittedName>
</protein>
<reference evidence="6 7" key="1">
    <citation type="submission" date="2018-08" db="EMBL/GenBank/DDBJ databases">
        <title>A genome reference for cultivated species of the human gut microbiota.</title>
        <authorList>
            <person name="Zou Y."/>
            <person name="Xue W."/>
            <person name="Luo G."/>
        </authorList>
    </citation>
    <scope>NUCLEOTIDE SEQUENCE [LARGE SCALE GENOMIC DNA]</scope>
    <source>
        <strain evidence="5 7">AM29-12AC</strain>
        <strain evidence="4 6">OM03-4</strain>
    </source>
</reference>
<sequence length="99" mass="11661">MEQFKEFVVKYFKIIVVVLSFSLTLYIQHVNNTAQIAELETKCIGLEVEIKNQYDRINAMKLDKSVFEATMMQLNTVQNDLHEIRADIRELLKCQNLHK</sequence>